<accession>A0A016VS65</accession>
<reference evidence="2" key="1">
    <citation type="journal article" date="2015" name="Nat. Genet.">
        <title>The genome and transcriptome of the zoonotic hookworm Ancylostoma ceylanicum identify infection-specific gene families.</title>
        <authorList>
            <person name="Schwarz E.M."/>
            <person name="Hu Y."/>
            <person name="Antoshechkin I."/>
            <person name="Miller M.M."/>
            <person name="Sternberg P.W."/>
            <person name="Aroian R.V."/>
        </authorList>
    </citation>
    <scope>NUCLEOTIDE SEQUENCE</scope>
    <source>
        <strain evidence="2">HY135</strain>
    </source>
</reference>
<comment type="caution">
    <text evidence="1">The sequence shown here is derived from an EMBL/GenBank/DDBJ whole genome shotgun (WGS) entry which is preliminary data.</text>
</comment>
<proteinExistence type="predicted"/>
<keyword evidence="2" id="KW-1185">Reference proteome</keyword>
<evidence type="ECO:0000313" key="2">
    <source>
        <dbReference type="Proteomes" id="UP000024635"/>
    </source>
</evidence>
<organism evidence="1 2">
    <name type="scientific">Ancylostoma ceylanicum</name>
    <dbReference type="NCBI Taxonomy" id="53326"/>
    <lineage>
        <taxon>Eukaryota</taxon>
        <taxon>Metazoa</taxon>
        <taxon>Ecdysozoa</taxon>
        <taxon>Nematoda</taxon>
        <taxon>Chromadorea</taxon>
        <taxon>Rhabditida</taxon>
        <taxon>Rhabditina</taxon>
        <taxon>Rhabditomorpha</taxon>
        <taxon>Strongyloidea</taxon>
        <taxon>Ancylostomatidae</taxon>
        <taxon>Ancylostomatinae</taxon>
        <taxon>Ancylostoma</taxon>
    </lineage>
</organism>
<dbReference type="AlphaFoldDB" id="A0A016VS65"/>
<name>A0A016VS65_9BILA</name>
<sequence>MPEMNSTASGDRTDFKLRSATLRLFDSDHVFSERSRIQEKDVPESKRRFAVVRFESEGRVYLGDLKDGM</sequence>
<evidence type="ECO:0000313" key="1">
    <source>
        <dbReference type="EMBL" id="EYC30146.1"/>
    </source>
</evidence>
<dbReference type="EMBL" id="JARK01001341">
    <property type="protein sequence ID" value="EYC30146.1"/>
    <property type="molecule type" value="Genomic_DNA"/>
</dbReference>
<gene>
    <name evidence="1" type="primary">Acey_s0005.g2476</name>
    <name evidence="1" type="ORF">Y032_0005g2476</name>
</gene>
<protein>
    <submittedName>
        <fullName evidence="1">Uncharacterized protein</fullName>
    </submittedName>
</protein>
<dbReference type="Proteomes" id="UP000024635">
    <property type="component" value="Unassembled WGS sequence"/>
</dbReference>